<dbReference type="Proteomes" id="UP001597090">
    <property type="component" value="Unassembled WGS sequence"/>
</dbReference>
<dbReference type="SMART" id="SM00228">
    <property type="entry name" value="PDZ"/>
    <property type="match status" value="1"/>
</dbReference>
<evidence type="ECO:0000313" key="4">
    <source>
        <dbReference type="Proteomes" id="UP001597090"/>
    </source>
</evidence>
<protein>
    <submittedName>
        <fullName evidence="3">PDZ domain-containing protein</fullName>
    </submittedName>
</protein>
<feature type="signal peptide" evidence="1">
    <location>
        <begin position="1"/>
        <end position="24"/>
    </location>
</feature>
<keyword evidence="1" id="KW-0732">Signal</keyword>
<name>A0ABW2YRT6_9GAMM</name>
<proteinExistence type="predicted"/>
<keyword evidence="4" id="KW-1185">Reference proteome</keyword>
<feature type="domain" description="PDZ" evidence="2">
    <location>
        <begin position="17"/>
        <end position="81"/>
    </location>
</feature>
<comment type="caution">
    <text evidence="3">The sequence shown here is derived from an EMBL/GenBank/DDBJ whole genome shotgun (WGS) entry which is preliminary data.</text>
</comment>
<dbReference type="InterPro" id="IPR036034">
    <property type="entry name" value="PDZ_sf"/>
</dbReference>
<sequence length="118" mass="11853">MKLSALALVLLALFSSLVPSPAFAKARLGFGVAVATEGFLSTTLAEVKVASVQAGSPSEKAGLRKGDLIVELNGKPIKGASGLALKKTLAAVQGGDHVVLKVQRAGTGPVLIDIVAGH</sequence>
<dbReference type="Pfam" id="PF17820">
    <property type="entry name" value="PDZ_6"/>
    <property type="match status" value="1"/>
</dbReference>
<feature type="chain" id="PRO_5046046895" evidence="1">
    <location>
        <begin position="25"/>
        <end position="118"/>
    </location>
</feature>
<dbReference type="Gene3D" id="2.30.42.10">
    <property type="match status" value="1"/>
</dbReference>
<evidence type="ECO:0000313" key="3">
    <source>
        <dbReference type="EMBL" id="MFD0740224.1"/>
    </source>
</evidence>
<dbReference type="RefSeq" id="WP_386813336.1">
    <property type="nucleotide sequence ID" value="NZ_JBHTIH010000007.1"/>
</dbReference>
<evidence type="ECO:0000256" key="1">
    <source>
        <dbReference type="SAM" id="SignalP"/>
    </source>
</evidence>
<dbReference type="InterPro" id="IPR041489">
    <property type="entry name" value="PDZ_6"/>
</dbReference>
<organism evidence="3 4">
    <name type="scientific">Lysobacter koreensis</name>
    <dbReference type="NCBI Taxonomy" id="266122"/>
    <lineage>
        <taxon>Bacteria</taxon>
        <taxon>Pseudomonadati</taxon>
        <taxon>Pseudomonadota</taxon>
        <taxon>Gammaproteobacteria</taxon>
        <taxon>Lysobacterales</taxon>
        <taxon>Lysobacteraceae</taxon>
        <taxon>Lysobacter</taxon>
    </lineage>
</organism>
<gene>
    <name evidence="3" type="ORF">ACFQZQ_13145</name>
</gene>
<accession>A0ABW2YRT6</accession>
<reference evidence="4" key="1">
    <citation type="journal article" date="2019" name="Int. J. Syst. Evol. Microbiol.">
        <title>The Global Catalogue of Microorganisms (GCM) 10K type strain sequencing project: providing services to taxonomists for standard genome sequencing and annotation.</title>
        <authorList>
            <consortium name="The Broad Institute Genomics Platform"/>
            <consortium name="The Broad Institute Genome Sequencing Center for Infectious Disease"/>
            <person name="Wu L."/>
            <person name="Ma J."/>
        </authorList>
    </citation>
    <scope>NUCLEOTIDE SEQUENCE [LARGE SCALE GENOMIC DNA]</scope>
    <source>
        <strain evidence="4">CCUG 55491</strain>
    </source>
</reference>
<dbReference type="EMBL" id="JBHTIH010000007">
    <property type="protein sequence ID" value="MFD0740224.1"/>
    <property type="molecule type" value="Genomic_DNA"/>
</dbReference>
<dbReference type="InterPro" id="IPR001478">
    <property type="entry name" value="PDZ"/>
</dbReference>
<evidence type="ECO:0000259" key="2">
    <source>
        <dbReference type="PROSITE" id="PS50106"/>
    </source>
</evidence>
<dbReference type="PROSITE" id="PS50106">
    <property type="entry name" value="PDZ"/>
    <property type="match status" value="1"/>
</dbReference>
<dbReference type="SUPFAM" id="SSF50156">
    <property type="entry name" value="PDZ domain-like"/>
    <property type="match status" value="1"/>
</dbReference>